<sequence>RGAAGINGRVKFLLFAWAWMPKTNFRKNSDSPDPTGSLTSHDFRREQKLATLRQLLTQP</sequence>
<protein>
    <submittedName>
        <fullName evidence="2">Uncharacterized protein</fullName>
    </submittedName>
</protein>
<comment type="caution">
    <text evidence="2">The sequence shown here is derived from an EMBL/GenBank/DDBJ whole genome shotgun (WGS) entry which is preliminary data.</text>
</comment>
<accession>A0A1T2L4B5</accession>
<feature type="non-terminal residue" evidence="2">
    <location>
        <position position="1"/>
    </location>
</feature>
<organism evidence="2 3">
    <name type="scientific">Solemya pervernicosa gill symbiont</name>
    <dbReference type="NCBI Taxonomy" id="642797"/>
    <lineage>
        <taxon>Bacteria</taxon>
        <taxon>Pseudomonadati</taxon>
        <taxon>Pseudomonadota</taxon>
        <taxon>Gammaproteobacteria</taxon>
        <taxon>sulfur-oxidizing symbionts</taxon>
    </lineage>
</organism>
<keyword evidence="3" id="KW-1185">Reference proteome</keyword>
<name>A0A1T2L4B5_9GAMM</name>
<evidence type="ECO:0000313" key="2">
    <source>
        <dbReference type="EMBL" id="OOZ39914.1"/>
    </source>
</evidence>
<dbReference type="EMBL" id="MPRL01000038">
    <property type="protein sequence ID" value="OOZ39914.1"/>
    <property type="molecule type" value="Genomic_DNA"/>
</dbReference>
<gene>
    <name evidence="2" type="ORF">BOW53_09605</name>
</gene>
<dbReference type="Proteomes" id="UP000191110">
    <property type="component" value="Unassembled WGS sequence"/>
</dbReference>
<evidence type="ECO:0000313" key="3">
    <source>
        <dbReference type="Proteomes" id="UP000191110"/>
    </source>
</evidence>
<proteinExistence type="predicted"/>
<feature type="compositionally biased region" description="Polar residues" evidence="1">
    <location>
        <begin position="31"/>
        <end position="40"/>
    </location>
</feature>
<dbReference type="AlphaFoldDB" id="A0A1T2L4B5"/>
<evidence type="ECO:0000256" key="1">
    <source>
        <dbReference type="SAM" id="MobiDB-lite"/>
    </source>
</evidence>
<reference evidence="2 3" key="1">
    <citation type="submission" date="2016-11" db="EMBL/GenBank/DDBJ databases">
        <title>Mixed transmission modes and dynamic genome evolution in an obligate animal-bacterial symbiosis.</title>
        <authorList>
            <person name="Russell S.L."/>
            <person name="Corbett-Detig R.B."/>
            <person name="Cavanaugh C.M."/>
        </authorList>
    </citation>
    <scope>NUCLEOTIDE SEQUENCE [LARGE SCALE GENOMIC DNA]</scope>
    <source>
        <strain evidence="2">Sveles-Q1</strain>
    </source>
</reference>
<feature type="region of interest" description="Disordered" evidence="1">
    <location>
        <begin position="24"/>
        <end position="43"/>
    </location>
</feature>